<protein>
    <submittedName>
        <fullName evidence="1">Uncharacterized protein</fullName>
    </submittedName>
</protein>
<dbReference type="RefSeq" id="WP_020835464.1">
    <property type="nucleotide sequence ID" value="NC_021832.1"/>
</dbReference>
<dbReference type="AlphaFoldDB" id="S5LV83"/>
<dbReference type="Proteomes" id="UP000014984">
    <property type="component" value="Plasmid unnamed"/>
</dbReference>
<dbReference type="EMBL" id="CP005075">
    <property type="protein sequence ID" value="AGR41689.1"/>
    <property type="molecule type" value="Genomic_DNA"/>
</dbReference>
<gene>
    <name evidence="1" type="ORF">STAIW_v1c11060</name>
</gene>
<evidence type="ECO:0000313" key="2">
    <source>
        <dbReference type="Proteomes" id="UP000014984"/>
    </source>
</evidence>
<dbReference type="HOGENOM" id="CLU_915003_0_0_14"/>
<keyword evidence="1" id="KW-0614">Plasmid</keyword>
<sequence length="304" mass="35572">MINFSVNSTATSKQIRYINGLFSLLKRKNIEHQYIDSLSEHNGKKIDKNQASQILSELELIIQKHNEMDIFWEDGKNQINKSGIFDVINQRNYKKDISNIIVNWDKHIIDPNYGYDNKSMLVRIPLNLADLTSEQKLNIDTNKKYYLEFVCVKANWDNELETSKIGLIYRIKNNRINDISSGKYVTIDNSRFVIIGLNLKHKQWKRILDEQGNIIALDENVTSTGKFFEYHGKFWNSLSDVVEEYHKEAIILLNKAQNKLNNIVENIGVYKEFINVFEYSKQELEKIKDDFNRTTNILESPPDG</sequence>
<organism evidence="1 2">
    <name type="scientific">Spiroplasma taiwanense CT-1</name>
    <dbReference type="NCBI Taxonomy" id="1276220"/>
    <lineage>
        <taxon>Bacteria</taxon>
        <taxon>Bacillati</taxon>
        <taxon>Mycoplasmatota</taxon>
        <taxon>Mollicutes</taxon>
        <taxon>Entomoplasmatales</taxon>
        <taxon>Spiroplasmataceae</taxon>
        <taxon>Spiroplasma</taxon>
    </lineage>
</organism>
<accession>S5LV83</accession>
<proteinExistence type="predicted"/>
<reference evidence="1 2" key="1">
    <citation type="journal article" date="2013" name="Genome Biol. Evol.">
        <title>Comparison of metabolic capacities and inference of gene content evolution in mosquito-associated Spiroplasma diminutum and S. taiwanense.</title>
        <authorList>
            <person name="Lo W.S."/>
            <person name="Ku C."/>
            <person name="Chen L.L."/>
            <person name="Chang T.H."/>
            <person name="Kuo C.H."/>
        </authorList>
    </citation>
    <scope>NUCLEOTIDE SEQUENCE [LARGE SCALE GENOMIC DNA]</scope>
    <source>
        <strain evidence="1">CT-1</strain>
        <plasmid evidence="2">Plasmid</plasmid>
    </source>
</reference>
<geneLocation type="plasmid" evidence="1">
    <name>unnamed</name>
</geneLocation>
<keyword evidence="2" id="KW-1185">Reference proteome</keyword>
<name>S5LV83_9MOLU</name>
<dbReference type="KEGG" id="stai:STAIW_v1c11060"/>
<evidence type="ECO:0000313" key="1">
    <source>
        <dbReference type="EMBL" id="AGR41689.1"/>
    </source>
</evidence>
<dbReference type="PATRIC" id="fig|1276220.3.peg.1123"/>